<dbReference type="AlphaFoldDB" id="A0A6A6ZQK4"/>
<evidence type="ECO:0000313" key="2">
    <source>
        <dbReference type="EMBL" id="KAF2822714.1"/>
    </source>
</evidence>
<protein>
    <submittedName>
        <fullName evidence="2">Uncharacterized protein</fullName>
    </submittedName>
</protein>
<dbReference type="EMBL" id="MU006234">
    <property type="protein sequence ID" value="KAF2822714.1"/>
    <property type="molecule type" value="Genomic_DNA"/>
</dbReference>
<name>A0A6A6ZQK4_9PLEO</name>
<evidence type="ECO:0000313" key="3">
    <source>
        <dbReference type="Proteomes" id="UP000799424"/>
    </source>
</evidence>
<feature type="region of interest" description="Disordered" evidence="1">
    <location>
        <begin position="30"/>
        <end position="57"/>
    </location>
</feature>
<accession>A0A6A6ZQK4</accession>
<dbReference type="Proteomes" id="UP000799424">
    <property type="component" value="Unassembled WGS sequence"/>
</dbReference>
<feature type="compositionally biased region" description="Polar residues" evidence="1">
    <location>
        <begin position="48"/>
        <end position="57"/>
    </location>
</feature>
<reference evidence="2" key="1">
    <citation type="journal article" date="2020" name="Stud. Mycol.">
        <title>101 Dothideomycetes genomes: a test case for predicting lifestyles and emergence of pathogens.</title>
        <authorList>
            <person name="Haridas S."/>
            <person name="Albert R."/>
            <person name="Binder M."/>
            <person name="Bloem J."/>
            <person name="Labutti K."/>
            <person name="Salamov A."/>
            <person name="Andreopoulos B."/>
            <person name="Baker S."/>
            <person name="Barry K."/>
            <person name="Bills G."/>
            <person name="Bluhm B."/>
            <person name="Cannon C."/>
            <person name="Castanera R."/>
            <person name="Culley D."/>
            <person name="Daum C."/>
            <person name="Ezra D."/>
            <person name="Gonzalez J."/>
            <person name="Henrissat B."/>
            <person name="Kuo A."/>
            <person name="Liang C."/>
            <person name="Lipzen A."/>
            <person name="Lutzoni F."/>
            <person name="Magnuson J."/>
            <person name="Mondo S."/>
            <person name="Nolan M."/>
            <person name="Ohm R."/>
            <person name="Pangilinan J."/>
            <person name="Park H.-J."/>
            <person name="Ramirez L."/>
            <person name="Alfaro M."/>
            <person name="Sun H."/>
            <person name="Tritt A."/>
            <person name="Yoshinaga Y."/>
            <person name="Zwiers L.-H."/>
            <person name="Turgeon B."/>
            <person name="Goodwin S."/>
            <person name="Spatafora J."/>
            <person name="Crous P."/>
            <person name="Grigoriev I."/>
        </authorList>
    </citation>
    <scope>NUCLEOTIDE SEQUENCE</scope>
    <source>
        <strain evidence="2">CBS 113818</strain>
    </source>
</reference>
<organism evidence="2 3">
    <name type="scientific">Ophiobolus disseminans</name>
    <dbReference type="NCBI Taxonomy" id="1469910"/>
    <lineage>
        <taxon>Eukaryota</taxon>
        <taxon>Fungi</taxon>
        <taxon>Dikarya</taxon>
        <taxon>Ascomycota</taxon>
        <taxon>Pezizomycotina</taxon>
        <taxon>Dothideomycetes</taxon>
        <taxon>Pleosporomycetidae</taxon>
        <taxon>Pleosporales</taxon>
        <taxon>Pleosporineae</taxon>
        <taxon>Phaeosphaeriaceae</taxon>
        <taxon>Ophiobolus</taxon>
    </lineage>
</organism>
<keyword evidence="3" id="KW-1185">Reference proteome</keyword>
<gene>
    <name evidence="2" type="ORF">CC86DRAFT_81867</name>
</gene>
<evidence type="ECO:0000256" key="1">
    <source>
        <dbReference type="SAM" id="MobiDB-lite"/>
    </source>
</evidence>
<proteinExistence type="predicted"/>
<sequence length="154" mass="16655">MMLLPSFPSLASCLIDNIATLELGAKEISTGDGSGRDLPAAGSPPAPNNRTIQSHVSPTAPKRTRLLCNPMAWSCDISTRQQLVCRTKNGHHPGFRDTVALSYARKYWASTCNQRHRNVPTILRGRIAVGACSPGGCNTRAAFLKRSAIEQNLK</sequence>